<keyword evidence="3 6" id="KW-0479">Metal-binding</keyword>
<keyword evidence="7" id="KW-0503">Monooxygenase</keyword>
<dbReference type="PRINTS" id="PR00385">
    <property type="entry name" value="P450"/>
</dbReference>
<protein>
    <submittedName>
        <fullName evidence="9">Alkane hydroxylase MAH1</fullName>
    </submittedName>
</protein>
<dbReference type="Proteomes" id="UP000813463">
    <property type="component" value="Chromosome 1"/>
</dbReference>
<dbReference type="GeneID" id="110802333"/>
<dbReference type="AlphaFoldDB" id="A0A9R0J8P0"/>
<evidence type="ECO:0000256" key="1">
    <source>
        <dbReference type="ARBA" id="ARBA00001971"/>
    </source>
</evidence>
<dbReference type="CDD" id="cd11064">
    <property type="entry name" value="CYP86A"/>
    <property type="match status" value="1"/>
</dbReference>
<dbReference type="KEGG" id="soe:110802333"/>
<keyword evidence="4 7" id="KW-0560">Oxidoreductase</keyword>
<evidence type="ECO:0000256" key="6">
    <source>
        <dbReference type="PIRSR" id="PIRSR602401-1"/>
    </source>
</evidence>
<keyword evidence="6 7" id="KW-0349">Heme</keyword>
<dbReference type="InterPro" id="IPR036396">
    <property type="entry name" value="Cyt_P450_sf"/>
</dbReference>
<name>A0A9R0J8P0_SPIOL</name>
<evidence type="ECO:0000313" key="8">
    <source>
        <dbReference type="Proteomes" id="UP000813463"/>
    </source>
</evidence>
<comment type="cofactor">
    <cofactor evidence="1 6">
        <name>heme</name>
        <dbReference type="ChEBI" id="CHEBI:30413"/>
    </cofactor>
</comment>
<evidence type="ECO:0000256" key="7">
    <source>
        <dbReference type="RuleBase" id="RU000461"/>
    </source>
</evidence>
<accession>A0A9R0J8P0</accession>
<dbReference type="SUPFAM" id="SSF48264">
    <property type="entry name" value="Cytochrome P450"/>
    <property type="match status" value="1"/>
</dbReference>
<evidence type="ECO:0000256" key="5">
    <source>
        <dbReference type="ARBA" id="ARBA00023004"/>
    </source>
</evidence>
<evidence type="ECO:0000256" key="3">
    <source>
        <dbReference type="ARBA" id="ARBA00022723"/>
    </source>
</evidence>
<dbReference type="RefSeq" id="XP_021863473.2">
    <property type="nucleotide sequence ID" value="XM_022007781.2"/>
</dbReference>
<dbReference type="GO" id="GO:0016705">
    <property type="term" value="F:oxidoreductase activity, acting on paired donors, with incorporation or reduction of molecular oxygen"/>
    <property type="evidence" value="ECO:0007669"/>
    <property type="project" value="InterPro"/>
</dbReference>
<gene>
    <name evidence="9" type="primary">LOC110802333</name>
</gene>
<dbReference type="GO" id="GO:0005506">
    <property type="term" value="F:iron ion binding"/>
    <property type="evidence" value="ECO:0007669"/>
    <property type="project" value="InterPro"/>
</dbReference>
<dbReference type="Pfam" id="PF00067">
    <property type="entry name" value="p450"/>
    <property type="match status" value="1"/>
</dbReference>
<dbReference type="GO" id="GO:0004497">
    <property type="term" value="F:monooxygenase activity"/>
    <property type="evidence" value="ECO:0007669"/>
    <property type="project" value="UniProtKB-KW"/>
</dbReference>
<feature type="binding site" description="axial binding residue" evidence="6">
    <location>
        <position position="463"/>
    </location>
    <ligand>
        <name>heme</name>
        <dbReference type="ChEBI" id="CHEBI:30413"/>
    </ligand>
    <ligandPart>
        <name>Fe</name>
        <dbReference type="ChEBI" id="CHEBI:18248"/>
    </ligandPart>
</feature>
<reference evidence="8" key="1">
    <citation type="journal article" date="2021" name="Nat. Commun.">
        <title>Genomic analyses provide insights into spinach domestication and the genetic basis of agronomic traits.</title>
        <authorList>
            <person name="Cai X."/>
            <person name="Sun X."/>
            <person name="Xu C."/>
            <person name="Sun H."/>
            <person name="Wang X."/>
            <person name="Ge C."/>
            <person name="Zhang Z."/>
            <person name="Wang Q."/>
            <person name="Fei Z."/>
            <person name="Jiao C."/>
            <person name="Wang Q."/>
        </authorList>
    </citation>
    <scope>NUCLEOTIDE SEQUENCE [LARGE SCALE GENOMIC DNA]</scope>
    <source>
        <strain evidence="8">cv. Varoflay</strain>
    </source>
</reference>
<dbReference type="GO" id="GO:0020037">
    <property type="term" value="F:heme binding"/>
    <property type="evidence" value="ECO:0007669"/>
    <property type="project" value="InterPro"/>
</dbReference>
<keyword evidence="5 6" id="KW-0408">Iron</keyword>
<proteinExistence type="inferred from homology"/>
<keyword evidence="8" id="KW-1185">Reference proteome</keyword>
<dbReference type="PROSITE" id="PS00086">
    <property type="entry name" value="CYTOCHROME_P450"/>
    <property type="match status" value="1"/>
</dbReference>
<reference evidence="9" key="2">
    <citation type="submission" date="2025-08" db="UniProtKB">
        <authorList>
            <consortium name="RefSeq"/>
        </authorList>
    </citation>
    <scope>IDENTIFICATION</scope>
    <source>
        <tissue evidence="9">Leaf</tissue>
    </source>
</reference>
<evidence type="ECO:0000256" key="4">
    <source>
        <dbReference type="ARBA" id="ARBA00023002"/>
    </source>
</evidence>
<dbReference type="InterPro" id="IPR001128">
    <property type="entry name" value="Cyt_P450"/>
</dbReference>
<evidence type="ECO:0000256" key="2">
    <source>
        <dbReference type="ARBA" id="ARBA00010617"/>
    </source>
</evidence>
<dbReference type="GO" id="GO:0006629">
    <property type="term" value="P:lipid metabolic process"/>
    <property type="evidence" value="ECO:0007669"/>
    <property type="project" value="UniProtKB-ARBA"/>
</dbReference>
<organism evidence="8 9">
    <name type="scientific">Spinacia oleracea</name>
    <name type="common">Spinach</name>
    <dbReference type="NCBI Taxonomy" id="3562"/>
    <lineage>
        <taxon>Eukaryota</taxon>
        <taxon>Viridiplantae</taxon>
        <taxon>Streptophyta</taxon>
        <taxon>Embryophyta</taxon>
        <taxon>Tracheophyta</taxon>
        <taxon>Spermatophyta</taxon>
        <taxon>Magnoliopsida</taxon>
        <taxon>eudicotyledons</taxon>
        <taxon>Gunneridae</taxon>
        <taxon>Pentapetalae</taxon>
        <taxon>Caryophyllales</taxon>
        <taxon>Chenopodiaceae</taxon>
        <taxon>Chenopodioideae</taxon>
        <taxon>Anserineae</taxon>
        <taxon>Spinacia</taxon>
    </lineage>
</organism>
<dbReference type="Gene3D" id="1.10.630.10">
    <property type="entry name" value="Cytochrome P450"/>
    <property type="match status" value="1"/>
</dbReference>
<dbReference type="PRINTS" id="PR00463">
    <property type="entry name" value="EP450I"/>
</dbReference>
<dbReference type="InterPro" id="IPR002401">
    <property type="entry name" value="Cyt_P450_E_grp-I"/>
</dbReference>
<evidence type="ECO:0000313" key="9">
    <source>
        <dbReference type="RefSeq" id="XP_021863473.2"/>
    </source>
</evidence>
<dbReference type="PANTHER" id="PTHR24296">
    <property type="entry name" value="CYTOCHROME P450"/>
    <property type="match status" value="1"/>
</dbReference>
<comment type="similarity">
    <text evidence="2 7">Belongs to the cytochrome P450 family.</text>
</comment>
<dbReference type="InterPro" id="IPR017972">
    <property type="entry name" value="Cyt_P450_CS"/>
</dbReference>
<sequence length="515" mass="59342">MVYMVIITLLISFVFCCYFFGKKNGLPTNWPLVGMLPALLKNAHRINDFMIEVMEKSDMIFQIKGPWFTNMNLLLTVDPANIYHVSSKKFGNYGKGAKLNEILEPLGDGILNTDSNIWLFHRNVAQSFTNHPKFHQLLVNTTFQKVESGLIPILDHVCKDGIEIDLHDVFSRFMYDVMSIIMMDHDPSSLTVELPNFPLLKAVPSMEKVGISRHVVPTCIWKFQRWLNVGEEKRLKQETKIVDDFIYECIDRKKEKILIQGASSSSKDIDNEVSHVDLLTLLILDENKNTKSLVIQNNDKFLRDTITNFFLAGGETTSVALGWFFYLLSKNPRVLQKIKEELNTIMIPLKDQKNNIDRFLRNFKEVSNKLIYLHATICEVLRLYPSVAFTSHTPVEPDILPSGHLVNPNMQIIFNLYAMGRMKSIWGDDCNEFKPERFISEGNVIKHEPSYKYSVFSGGPRSCIGKQMVFIQMKIVAAIVIQNYHIQVKQHDHVPDSSFILHMKDEFKVKVFRSQ</sequence>